<comment type="caution">
    <text evidence="1">The sequence shown here is derived from an EMBL/GenBank/DDBJ whole genome shotgun (WGS) entry which is preliminary data.</text>
</comment>
<sequence length="111" mass="13454">MAQLSCSFATNCRTKCYFPRAGQGRQQLIPLDYVQLKKKKIIIIIIERRECIPNMRFVREEAYSSAYWLIWRLRRPRFHHPSHKNRRRKVEREVNLKMAEEMKAGGESSWW</sequence>
<accession>A0A3M6TGE3</accession>
<keyword evidence="2" id="KW-1185">Reference proteome</keyword>
<name>A0A3M6TGE3_POCDA</name>
<dbReference type="AlphaFoldDB" id="A0A3M6TGE3"/>
<evidence type="ECO:0000313" key="1">
    <source>
        <dbReference type="EMBL" id="RMX40477.1"/>
    </source>
</evidence>
<dbReference type="Proteomes" id="UP000275408">
    <property type="component" value="Unassembled WGS sequence"/>
</dbReference>
<proteinExistence type="predicted"/>
<evidence type="ECO:0000313" key="2">
    <source>
        <dbReference type="Proteomes" id="UP000275408"/>
    </source>
</evidence>
<organism evidence="1 2">
    <name type="scientific">Pocillopora damicornis</name>
    <name type="common">Cauliflower coral</name>
    <name type="synonym">Millepora damicornis</name>
    <dbReference type="NCBI Taxonomy" id="46731"/>
    <lineage>
        <taxon>Eukaryota</taxon>
        <taxon>Metazoa</taxon>
        <taxon>Cnidaria</taxon>
        <taxon>Anthozoa</taxon>
        <taxon>Hexacorallia</taxon>
        <taxon>Scleractinia</taxon>
        <taxon>Astrocoeniina</taxon>
        <taxon>Pocilloporidae</taxon>
        <taxon>Pocillopora</taxon>
    </lineage>
</organism>
<gene>
    <name evidence="1" type="ORF">pdam_00018828</name>
</gene>
<protein>
    <submittedName>
        <fullName evidence="1">Uncharacterized protein</fullName>
    </submittedName>
</protein>
<dbReference type="EMBL" id="RCHS01003625">
    <property type="protein sequence ID" value="RMX40477.1"/>
    <property type="molecule type" value="Genomic_DNA"/>
</dbReference>
<reference evidence="1 2" key="1">
    <citation type="journal article" date="2018" name="Sci. Rep.">
        <title>Comparative analysis of the Pocillopora damicornis genome highlights role of immune system in coral evolution.</title>
        <authorList>
            <person name="Cunning R."/>
            <person name="Bay R.A."/>
            <person name="Gillette P."/>
            <person name="Baker A.C."/>
            <person name="Traylor-Knowles N."/>
        </authorList>
    </citation>
    <scope>NUCLEOTIDE SEQUENCE [LARGE SCALE GENOMIC DNA]</scope>
    <source>
        <strain evidence="1">RSMAS</strain>
        <tissue evidence="1">Whole animal</tissue>
    </source>
</reference>